<feature type="region of interest" description="Disordered" evidence="7">
    <location>
        <begin position="323"/>
        <end position="344"/>
    </location>
</feature>
<evidence type="ECO:0000256" key="3">
    <source>
        <dbReference type="ARBA" id="ARBA00022737"/>
    </source>
</evidence>
<dbReference type="SUPFAM" id="SSF47473">
    <property type="entry name" value="EF-hand"/>
    <property type="match status" value="1"/>
</dbReference>
<feature type="coiled-coil region" evidence="6">
    <location>
        <begin position="2061"/>
        <end position="2090"/>
    </location>
</feature>
<gene>
    <name evidence="10" type="ORF">M0812_00607</name>
</gene>
<feature type="domain" description="Calponin-homology (CH)" evidence="8">
    <location>
        <begin position="10"/>
        <end position="114"/>
    </location>
</feature>
<dbReference type="Pfam" id="PF08726">
    <property type="entry name" value="EFhand_Ca_insen"/>
    <property type="match status" value="1"/>
</dbReference>
<dbReference type="InterPro" id="IPR014837">
    <property type="entry name" value="EF-hand_Ca_insen"/>
</dbReference>
<dbReference type="PANTHER" id="PTHR11915">
    <property type="entry name" value="SPECTRIN/FILAMIN RELATED CYTOSKELETAL PROTEIN"/>
    <property type="match status" value="1"/>
</dbReference>
<feature type="domain" description="Calponin-homology (CH)" evidence="8">
    <location>
        <begin position="123"/>
        <end position="228"/>
    </location>
</feature>
<dbReference type="InterPro" id="IPR001589">
    <property type="entry name" value="Actinin_actin-bd_CS"/>
</dbReference>
<organism evidence="10 11">
    <name type="scientific">Anaeramoeba flamelloides</name>
    <dbReference type="NCBI Taxonomy" id="1746091"/>
    <lineage>
        <taxon>Eukaryota</taxon>
        <taxon>Metamonada</taxon>
        <taxon>Anaeramoebidae</taxon>
        <taxon>Anaeramoeba</taxon>
    </lineage>
</organism>
<evidence type="ECO:0000256" key="5">
    <source>
        <dbReference type="ARBA" id="ARBA00023203"/>
    </source>
</evidence>
<comment type="similarity">
    <text evidence="1">Belongs to the alpha-actinin family.</text>
</comment>
<evidence type="ECO:0000259" key="9">
    <source>
        <dbReference type="PROSITE" id="PS50222"/>
    </source>
</evidence>
<dbReference type="CDD" id="cd00176">
    <property type="entry name" value="SPEC"/>
    <property type="match status" value="2"/>
</dbReference>
<dbReference type="SMART" id="SM01184">
    <property type="entry name" value="efhand_Ca_insen"/>
    <property type="match status" value="1"/>
</dbReference>
<dbReference type="SUPFAM" id="SSF58104">
    <property type="entry name" value="Methyl-accepting chemotaxis protein (MCP) signaling domain"/>
    <property type="match status" value="1"/>
</dbReference>
<feature type="coiled-coil region" evidence="6">
    <location>
        <begin position="439"/>
        <end position="505"/>
    </location>
</feature>
<feature type="coiled-coil region" evidence="6">
    <location>
        <begin position="954"/>
        <end position="1017"/>
    </location>
</feature>
<comment type="caution">
    <text evidence="10">The sequence shown here is derived from an EMBL/GenBank/DDBJ whole genome shotgun (WGS) entry which is preliminary data.</text>
</comment>
<dbReference type="InterPro" id="IPR036872">
    <property type="entry name" value="CH_dom_sf"/>
</dbReference>
<keyword evidence="3" id="KW-0677">Repeat</keyword>
<evidence type="ECO:0000259" key="8">
    <source>
        <dbReference type="PROSITE" id="PS50021"/>
    </source>
</evidence>
<dbReference type="SUPFAM" id="SSF47576">
    <property type="entry name" value="Calponin-homology domain, CH-domain"/>
    <property type="match status" value="1"/>
</dbReference>
<keyword evidence="6" id="KW-0175">Coiled coil</keyword>
<dbReference type="InterPro" id="IPR011992">
    <property type="entry name" value="EF-hand-dom_pair"/>
</dbReference>
<keyword evidence="5" id="KW-0009">Actin-binding</keyword>
<dbReference type="InterPro" id="IPR002048">
    <property type="entry name" value="EF_hand_dom"/>
</dbReference>
<feature type="coiled-coil region" evidence="6">
    <location>
        <begin position="529"/>
        <end position="631"/>
    </location>
</feature>
<feature type="coiled-coil region" evidence="6">
    <location>
        <begin position="1059"/>
        <end position="1118"/>
    </location>
</feature>
<dbReference type="SMART" id="SM00150">
    <property type="entry name" value="SPEC"/>
    <property type="match status" value="5"/>
</dbReference>
<dbReference type="Pfam" id="PF00435">
    <property type="entry name" value="Spectrin"/>
    <property type="match status" value="3"/>
</dbReference>
<feature type="domain" description="EF-hand" evidence="9">
    <location>
        <begin position="2314"/>
        <end position="2349"/>
    </location>
</feature>
<dbReference type="Pfam" id="PF13499">
    <property type="entry name" value="EF-hand_7"/>
    <property type="match status" value="1"/>
</dbReference>
<feature type="coiled-coil region" evidence="6">
    <location>
        <begin position="849"/>
        <end position="879"/>
    </location>
</feature>
<evidence type="ECO:0000313" key="11">
    <source>
        <dbReference type="Proteomes" id="UP001146793"/>
    </source>
</evidence>
<feature type="domain" description="EF-hand" evidence="9">
    <location>
        <begin position="2350"/>
        <end position="2385"/>
    </location>
</feature>
<dbReference type="PROSITE" id="PS00018">
    <property type="entry name" value="EF_HAND_1"/>
    <property type="match status" value="1"/>
</dbReference>
<accession>A0AAV8A3Y2</accession>
<dbReference type="SUPFAM" id="SSF46966">
    <property type="entry name" value="Spectrin repeat"/>
    <property type="match status" value="5"/>
</dbReference>
<name>A0AAV8A3Y2_9EUKA</name>
<dbReference type="Pfam" id="PF00307">
    <property type="entry name" value="CH"/>
    <property type="match status" value="2"/>
</dbReference>
<dbReference type="InterPro" id="IPR002017">
    <property type="entry name" value="Spectrin_repeat"/>
</dbReference>
<dbReference type="FunFam" id="1.10.418.10:FF:000001">
    <property type="entry name" value="Actinin alpha 1"/>
    <property type="match status" value="1"/>
</dbReference>
<protein>
    <submittedName>
        <fullName evidence="10">Alpha-actinin sarcomeric-like protein</fullName>
    </submittedName>
</protein>
<dbReference type="InterPro" id="IPR018159">
    <property type="entry name" value="Spectrin/alpha-actinin"/>
</dbReference>
<dbReference type="CDD" id="cd21216">
    <property type="entry name" value="CH_ACTN_rpt2"/>
    <property type="match status" value="1"/>
</dbReference>
<feature type="coiled-coil region" evidence="6">
    <location>
        <begin position="2200"/>
        <end position="2309"/>
    </location>
</feature>
<dbReference type="Gene3D" id="1.10.418.10">
    <property type="entry name" value="Calponin-like domain"/>
    <property type="match status" value="2"/>
</dbReference>
<dbReference type="SMART" id="SM00033">
    <property type="entry name" value="CH"/>
    <property type="match status" value="2"/>
</dbReference>
<evidence type="ECO:0000256" key="7">
    <source>
        <dbReference type="SAM" id="MobiDB-lite"/>
    </source>
</evidence>
<sequence length="2448" mass="287764">MSIMDQSWVKVQQKAFTRWCNAHLGKRGIQIKDLRTGFKTGLNLIQLLEVIGDHTFGRYTKKPRMEIQMRENLKIAFKFLESKVKLVAIGSGDVYEGNLKLILGMIWTIILRFAIAEISVEELTAKEALLLWCQRKTADYDNVDVKEFTWSWQDGLGFCALIHKHRPDLIDYESLDPKNKEENLNLAFDIAEKELGLPKFLDAEDMVDVKPDERAVMTYLAEYFKYFSKGQKAENAGRRIGKIAQLEKEINEMKEAYEDKAGPLKTWIEKKIKEIPDYEFDNTLEGVEKLINEFKDYEDNEKPPKLQEKNELETLLNNLKIKLSNNNRPPYDPPEGLSSNDINKLWDDLESKEKDRTEDMDEEYQRQKLIRKLEEEFYRRAKALESWAEKKEEYLNAKEEVDTLQKAKTKIRVFEAYNKEYELSRNRLNPCIDLGKQIIELKSKQSDKIQEKMDELNKRWDEELPKQAEQKNEQLQEDLKRELKKEELRKEFAKQAREYNRWHKDQIEVAQDHIFGDDLESVTEFKTNLDETQEEITTQSKDKKEKLEDLDKQLTELGSTDNKYSPFTIEDIQTKHDQLMNLLKEREDAYNKELERQTIMENKRKEFAELANELADLLEKIRKDINKLEGEPEDMVSGCEEIYQEGKKIDELVEKLKKCDDEQKELGIRSNSHTKYTYPKLNDNAEELKEWAEETIEYWKDEKVKKEKRQAFAELANEYGPLLEKIRKEINKVKGEPEEALPKVEEIYQEGKEIDEKLEELQSADQECKEHSTGANPYTKYTFAQLEDEADELKEFGEETIENWKLEKEKKDKRKEFAELADAYGELLDKIRTDLNNLKGEPEDMITGIEEIYQEGKELDEKLEALKKVDDECKELQTGDNPYTKHTYPRLENLCKDLKKWAQKNLENWKEEKVKKDKRKEFAELADAYGELLDKIRTDINDVKGEPEDMIIGIEEIYQEGKEIDEKMEELKKVDDEQKELGIRSNKYTKYTYPKLAKNEKDLKKWAEKLIENWKEEKVKKDKRKEFAEIADVYGELLDKIREDLNKLKGEPEEMITGIEEIYQEGKEIDEKLEELKKVDDEQKELKIRSNKYTKYTYRKLDRNAKELKKYAEKLIEDWKDEKLKKDKRKAFAELANVYGPFLEKIRKEINAVKGEPEEALPKVEEIYGEGKEIDEKLEELRSADQECHEHSTGANPYTKYTFPQLEDEADELKEFGEETIENWKDEQVKKDKRQAFAELANVYGPFLEKIRKEINAVKGEPEEALPKVEEIYGEGKGIDEKLEELQKADQECHENNTGANPYTKYTFSQLNDESFELKKWSEKTIENWKEEKVKKEKRLEFAPLADSFGELLDKIRTEINDVKGEPEDMVSGIEEIYKEGKEIDEKLEELKKIDHEQKELGIRSNKYTKYTYPKLAKSANDLQKWALKLIETWKVEKVKKNKRQVFAGLADEYAEFLAEIREKLNSVKGEPEDALELVIKVYKEGKEIDEKLEELKKVDDEQKENKIRSNKYTKHTFGSLKLDAKELKEYAEKLIEDWKDEKVKKEKRQAFAKLANEYAPFLSKMRKEINAVKGEPEDALPKAEKAYGEGKEIDEKLEKLRSADHECQEHNTGTNPYTKYTFPQLEDEASGLKEFGEETIENWKQEIVKKTKRQEFAELADAFGDYLKKTRTDINKIKGEPEEMITGIEEIYQEGKEIDEKLEALRKVDDESKELQTGENPYTKYTFASLEDYAKNLKEWAEKLIETWKEEKVKKDKRKEFAELADAYGDFLGKIRTDLKNLTGEPEDMITGIEEIYQEGKELDEKMEALKKVDDEQKELGIRSNKYTKYTFGYLVKSTQNLKKWAEKTLKHWNKEKVKKDKRQEFAELADAHFKFLEEKRESINNLTGEPEEMITGIEEIYQEGKELDEKLGALEKVDDEQKELGIRSNKYTKYTYGYLKKSTKEFKKFAEKYLKEWKEEKVKKDKRKEYAELADEYAEYLDEITNKITSIEGEPEDRFEKLTEEYKEGKEINEKLEPVKQSDDQCRELQTGNNPYTKNPFGKIVKRNQRVHQICQNLNNSAKEDIDLKEKSIQQEKENKEAARIENLLVEYYDAAQKFKLWGNNFNDLLTAPIIAESPEEVKELIKQYNKFCQEKEETQTGKLEELRKSSEELIEAGVEDFLGLPIEELNTAWELIESAVGNKKTELDEALAVQEKNEELCQRFADQAEELQNHLKEQQEIANKEGSGSINEQIETVKKQLAQVGEKKEVLEQLKELDKAIAERNVENKKTNITIPNLTILYETVLEALNKKINALEAEKLIKEGSKVSKEQLDEFKQMFELFDKKKKGGLFPYEFSAVLNSLGDDLSEEDLKKVFDKYDEDKSGTIEFNEFVEFMTSRVEDSDTLEQSLESWKIIAKDKDFVTEQDMQMAGMKKEEIEFLKEEMPEVEGGYDYKAWCPTVYGKN</sequence>
<dbReference type="InterPro" id="IPR001715">
    <property type="entry name" value="CH_dom"/>
</dbReference>
<keyword evidence="2" id="KW-0479">Metal-binding</keyword>
<evidence type="ECO:0000256" key="4">
    <source>
        <dbReference type="ARBA" id="ARBA00022837"/>
    </source>
</evidence>
<feature type="region of interest" description="Disordered" evidence="7">
    <location>
        <begin position="2021"/>
        <end position="2043"/>
    </location>
</feature>
<evidence type="ECO:0000256" key="1">
    <source>
        <dbReference type="ARBA" id="ARBA00010255"/>
    </source>
</evidence>
<dbReference type="EMBL" id="JANTQA010000015">
    <property type="protein sequence ID" value="KAJ3448131.1"/>
    <property type="molecule type" value="Genomic_DNA"/>
</dbReference>
<proteinExistence type="inferred from homology"/>
<dbReference type="GO" id="GO:0003779">
    <property type="term" value="F:actin binding"/>
    <property type="evidence" value="ECO:0007669"/>
    <property type="project" value="UniProtKB-KW"/>
</dbReference>
<keyword evidence="4" id="KW-0106">Calcium</keyword>
<dbReference type="GO" id="GO:0005509">
    <property type="term" value="F:calcium ion binding"/>
    <property type="evidence" value="ECO:0007669"/>
    <property type="project" value="InterPro"/>
</dbReference>
<reference evidence="10" key="1">
    <citation type="submission" date="2022-08" db="EMBL/GenBank/DDBJ databases">
        <title>Novel sulphate-reducing endosymbionts in the free-living metamonad Anaeramoeba.</title>
        <authorList>
            <person name="Jerlstrom-Hultqvist J."/>
            <person name="Cepicka I."/>
            <person name="Gallot-Lavallee L."/>
            <person name="Salas-Leiva D."/>
            <person name="Curtis B.A."/>
            <person name="Zahonova K."/>
            <person name="Pipaliya S."/>
            <person name="Dacks J."/>
            <person name="Roger A.J."/>
        </authorList>
    </citation>
    <scope>NUCLEOTIDE SEQUENCE</scope>
    <source>
        <strain evidence="10">Busselton2</strain>
    </source>
</reference>
<dbReference type="Proteomes" id="UP001146793">
    <property type="component" value="Unassembled WGS sequence"/>
</dbReference>
<dbReference type="FunFam" id="1.10.238.10:FF:000178">
    <property type="entry name" value="Calmodulin-2 A"/>
    <property type="match status" value="1"/>
</dbReference>
<dbReference type="PROSITE" id="PS50222">
    <property type="entry name" value="EF_HAND_2"/>
    <property type="match status" value="2"/>
</dbReference>
<dbReference type="Gene3D" id="1.20.58.60">
    <property type="match status" value="17"/>
</dbReference>
<dbReference type="PROSITE" id="PS50021">
    <property type="entry name" value="CH"/>
    <property type="match status" value="2"/>
</dbReference>
<dbReference type="PROSITE" id="PS00019">
    <property type="entry name" value="ACTININ_1"/>
    <property type="match status" value="1"/>
</dbReference>
<dbReference type="SMART" id="SM00054">
    <property type="entry name" value="EFh"/>
    <property type="match status" value="2"/>
</dbReference>
<evidence type="ECO:0000256" key="6">
    <source>
        <dbReference type="SAM" id="Coils"/>
    </source>
</evidence>
<dbReference type="InterPro" id="IPR018247">
    <property type="entry name" value="EF_Hand_1_Ca_BS"/>
</dbReference>
<dbReference type="GO" id="GO:0043226">
    <property type="term" value="C:organelle"/>
    <property type="evidence" value="ECO:0007669"/>
    <property type="project" value="UniProtKB-ARBA"/>
</dbReference>
<dbReference type="CDD" id="cd00051">
    <property type="entry name" value="EFh"/>
    <property type="match status" value="1"/>
</dbReference>
<dbReference type="Gene3D" id="1.10.238.10">
    <property type="entry name" value="EF-hand"/>
    <property type="match status" value="2"/>
</dbReference>
<feature type="compositionally biased region" description="Polar residues" evidence="7">
    <location>
        <begin position="2030"/>
        <end position="2039"/>
    </location>
</feature>
<evidence type="ECO:0000256" key="2">
    <source>
        <dbReference type="ARBA" id="ARBA00022723"/>
    </source>
</evidence>
<evidence type="ECO:0000313" key="10">
    <source>
        <dbReference type="EMBL" id="KAJ3448131.1"/>
    </source>
</evidence>